<evidence type="ECO:0000256" key="6">
    <source>
        <dbReference type="HAMAP-Rule" id="MF_01186"/>
    </source>
</evidence>
<evidence type="ECO:0000256" key="3">
    <source>
        <dbReference type="ARBA" id="ARBA00023139"/>
    </source>
</evidence>
<dbReference type="AlphaFoldDB" id="A0A423PRF6"/>
<comment type="similarity">
    <text evidence="6">Belongs to the LptE lipoprotein family.</text>
</comment>
<evidence type="ECO:0000256" key="5">
    <source>
        <dbReference type="ARBA" id="ARBA00023288"/>
    </source>
</evidence>
<keyword evidence="2 6" id="KW-0472">Membrane</keyword>
<name>A0A423PRF6_9GAMM</name>
<dbReference type="PANTHER" id="PTHR38098:SF1">
    <property type="entry name" value="LPS-ASSEMBLY LIPOPROTEIN LPTE"/>
    <property type="match status" value="1"/>
</dbReference>
<comment type="function">
    <text evidence="6">Together with LptD, is involved in the assembly of lipopolysaccharide (LPS) at the surface of the outer membrane. Required for the proper assembly of LptD. Binds LPS and may serve as the LPS recognition site at the outer membrane.</text>
</comment>
<dbReference type="PANTHER" id="PTHR38098">
    <property type="entry name" value="LPS-ASSEMBLY LIPOPROTEIN LPTE"/>
    <property type="match status" value="1"/>
</dbReference>
<comment type="caution">
    <text evidence="7">The sequence shown here is derived from an EMBL/GenBank/DDBJ whole genome shotgun (WGS) entry which is preliminary data.</text>
</comment>
<protein>
    <recommendedName>
        <fullName evidence="6">LPS-assembly lipoprotein LptE</fullName>
    </recommendedName>
</protein>
<comment type="subunit">
    <text evidence="6">Component of the lipopolysaccharide transport and assembly complex. Interacts with LptD.</text>
</comment>
<reference evidence="7 8" key="1">
    <citation type="submission" date="2013-10" db="EMBL/GenBank/DDBJ databases">
        <title>Salinisphaera japonica YTM-1 Genome Sequencing.</title>
        <authorList>
            <person name="Lai Q."/>
            <person name="Li C."/>
            <person name="Shao Z."/>
        </authorList>
    </citation>
    <scope>NUCLEOTIDE SEQUENCE [LARGE SCALE GENOMIC DNA]</scope>
    <source>
        <strain evidence="7 8">YTM-1</strain>
    </source>
</reference>
<evidence type="ECO:0000313" key="8">
    <source>
        <dbReference type="Proteomes" id="UP000285310"/>
    </source>
</evidence>
<accession>A0A423PRF6</accession>
<dbReference type="InParanoid" id="A0A423PRF6"/>
<sequence>MFKSTIAAGGLSSATRLATALLGLLVISGCGFHLQGRSVLPDNVEQMAVLYDNDYTVGDPEVVRVLKQRLRQRDQLGRATAPAVLRIVRVAQNQRTIAVSPVDGDAAVYQLSVQVTYNYTVNGEARLAGERVVAVRDYSVEASQRLSIDDQRRHTLEQMQNDLADQILARISQANQAIDASSTAETPE</sequence>
<dbReference type="InterPro" id="IPR007485">
    <property type="entry name" value="LPS_assembly_LptE"/>
</dbReference>
<dbReference type="FunCoup" id="A0A423PRF6">
    <property type="interactions" value="41"/>
</dbReference>
<comment type="subcellular location">
    <subcellularLocation>
        <location evidence="6">Cell outer membrane</location>
        <topology evidence="6">Lipid-anchor</topology>
    </subcellularLocation>
</comment>
<dbReference type="Gene3D" id="3.30.160.150">
    <property type="entry name" value="Lipoprotein like domain"/>
    <property type="match status" value="1"/>
</dbReference>
<dbReference type="GO" id="GO:0043165">
    <property type="term" value="P:Gram-negative-bacterium-type cell outer membrane assembly"/>
    <property type="evidence" value="ECO:0007669"/>
    <property type="project" value="UniProtKB-UniRule"/>
</dbReference>
<keyword evidence="4 6" id="KW-0998">Cell outer membrane</keyword>
<evidence type="ECO:0000313" key="7">
    <source>
        <dbReference type="EMBL" id="ROO28142.1"/>
    </source>
</evidence>
<dbReference type="PROSITE" id="PS51257">
    <property type="entry name" value="PROKAR_LIPOPROTEIN"/>
    <property type="match status" value="1"/>
</dbReference>
<dbReference type="Proteomes" id="UP000285310">
    <property type="component" value="Unassembled WGS sequence"/>
</dbReference>
<gene>
    <name evidence="6" type="primary">lptE</name>
    <name evidence="7" type="ORF">SAJA_08305</name>
</gene>
<evidence type="ECO:0000256" key="1">
    <source>
        <dbReference type="ARBA" id="ARBA00022729"/>
    </source>
</evidence>
<dbReference type="Pfam" id="PF04390">
    <property type="entry name" value="LptE"/>
    <property type="match status" value="1"/>
</dbReference>
<organism evidence="7 8">
    <name type="scientific">Salinisphaera japonica YTM-1</name>
    <dbReference type="NCBI Taxonomy" id="1209778"/>
    <lineage>
        <taxon>Bacteria</taxon>
        <taxon>Pseudomonadati</taxon>
        <taxon>Pseudomonadota</taxon>
        <taxon>Gammaproteobacteria</taxon>
        <taxon>Salinisphaerales</taxon>
        <taxon>Salinisphaeraceae</taxon>
        <taxon>Salinisphaera</taxon>
    </lineage>
</organism>
<dbReference type="EMBL" id="AYKG01000023">
    <property type="protein sequence ID" value="ROO28142.1"/>
    <property type="molecule type" value="Genomic_DNA"/>
</dbReference>
<evidence type="ECO:0000256" key="4">
    <source>
        <dbReference type="ARBA" id="ARBA00023237"/>
    </source>
</evidence>
<dbReference type="HAMAP" id="MF_01186">
    <property type="entry name" value="LPS_assembly_LptE"/>
    <property type="match status" value="1"/>
</dbReference>
<keyword evidence="3 6" id="KW-0564">Palmitate</keyword>
<dbReference type="OrthoDB" id="5801564at2"/>
<keyword evidence="5 6" id="KW-0449">Lipoprotein</keyword>
<dbReference type="GO" id="GO:0009279">
    <property type="term" value="C:cell outer membrane"/>
    <property type="evidence" value="ECO:0007669"/>
    <property type="project" value="UniProtKB-SubCell"/>
</dbReference>
<keyword evidence="8" id="KW-1185">Reference proteome</keyword>
<evidence type="ECO:0000256" key="2">
    <source>
        <dbReference type="ARBA" id="ARBA00023136"/>
    </source>
</evidence>
<dbReference type="GO" id="GO:1990351">
    <property type="term" value="C:transporter complex"/>
    <property type="evidence" value="ECO:0007669"/>
    <property type="project" value="TreeGrafter"/>
</dbReference>
<proteinExistence type="inferred from homology"/>
<dbReference type="RefSeq" id="WP_123658177.1">
    <property type="nucleotide sequence ID" value="NZ_AYKG01000023.1"/>
</dbReference>
<dbReference type="GO" id="GO:0015920">
    <property type="term" value="P:lipopolysaccharide transport"/>
    <property type="evidence" value="ECO:0007669"/>
    <property type="project" value="TreeGrafter"/>
</dbReference>
<dbReference type="GO" id="GO:0001530">
    <property type="term" value="F:lipopolysaccharide binding"/>
    <property type="evidence" value="ECO:0007669"/>
    <property type="project" value="TreeGrafter"/>
</dbReference>
<keyword evidence="1 6" id="KW-0732">Signal</keyword>